<gene>
    <name evidence="1" type="ORF">BSCA_2398</name>
</gene>
<dbReference type="EMBL" id="JGZO01000020">
    <property type="protein sequence ID" value="KFI91872.1"/>
    <property type="molecule type" value="Genomic_DNA"/>
</dbReference>
<dbReference type="Proteomes" id="UP000029033">
    <property type="component" value="Unassembled WGS sequence"/>
</dbReference>
<dbReference type="OrthoDB" id="3239557at2"/>
<dbReference type="RefSeq" id="WP_033517356.1">
    <property type="nucleotide sequence ID" value="NZ_CAUPKV010000005.1"/>
</dbReference>
<sequence length="144" mass="15590">MPSLLQGFEEVSLIKPVGKTMMTVTATAVKFNKATAAILGYPAYAKVLINDKTRQIALTPATQKDPNAVKFSKPEDKQTTSVSVKDATLVEAIMKYFELAEVPEDEVSYQSVNGTAYPDDKAVIFDAAKATAGTMKRRGRKKAA</sequence>
<accession>A0A087D8M2</accession>
<reference evidence="1 2" key="1">
    <citation type="submission" date="2014-03" db="EMBL/GenBank/DDBJ databases">
        <title>Genomics of Bifidobacteria.</title>
        <authorList>
            <person name="Ventura M."/>
            <person name="Milani C."/>
            <person name="Lugli G.A."/>
        </authorList>
    </citation>
    <scope>NUCLEOTIDE SEQUENCE [LARGE SCALE GENOMIC DNA]</scope>
    <source>
        <strain evidence="1 2">LMG 21589</strain>
    </source>
</reference>
<dbReference type="eggNOG" id="ENOG502ZCI0">
    <property type="taxonomic scope" value="Bacteria"/>
</dbReference>
<name>A0A087D8M2_9BIFI</name>
<proteinExistence type="predicted"/>
<keyword evidence="2" id="KW-1185">Reference proteome</keyword>
<protein>
    <submittedName>
        <fullName evidence="1">Uncharacterized protein</fullName>
    </submittedName>
</protein>
<evidence type="ECO:0000313" key="1">
    <source>
        <dbReference type="EMBL" id="KFI91872.1"/>
    </source>
</evidence>
<dbReference type="AlphaFoldDB" id="A0A087D8M2"/>
<evidence type="ECO:0000313" key="2">
    <source>
        <dbReference type="Proteomes" id="UP000029033"/>
    </source>
</evidence>
<organism evidence="1 2">
    <name type="scientific">Bifidobacterium scardovii</name>
    <dbReference type="NCBI Taxonomy" id="158787"/>
    <lineage>
        <taxon>Bacteria</taxon>
        <taxon>Bacillati</taxon>
        <taxon>Actinomycetota</taxon>
        <taxon>Actinomycetes</taxon>
        <taxon>Bifidobacteriales</taxon>
        <taxon>Bifidobacteriaceae</taxon>
        <taxon>Bifidobacterium</taxon>
    </lineage>
</organism>
<comment type="caution">
    <text evidence="1">The sequence shown here is derived from an EMBL/GenBank/DDBJ whole genome shotgun (WGS) entry which is preliminary data.</text>
</comment>
<dbReference type="GeneID" id="85166533"/>